<feature type="compositionally biased region" description="Low complexity" evidence="1">
    <location>
        <begin position="525"/>
        <end position="534"/>
    </location>
</feature>
<feature type="region of interest" description="Disordered" evidence="1">
    <location>
        <begin position="440"/>
        <end position="470"/>
    </location>
</feature>
<reference evidence="2 3" key="1">
    <citation type="submission" date="2024-01" db="EMBL/GenBank/DDBJ databases">
        <title>Comparative genomics of Cryptococcus and Kwoniella reveals pathogenesis evolution and contrasting modes of karyotype evolution via chromosome fusion or intercentromeric recombination.</title>
        <authorList>
            <person name="Coelho M.A."/>
            <person name="David-Palma M."/>
            <person name="Shea T."/>
            <person name="Bowers K."/>
            <person name="McGinley-Smith S."/>
            <person name="Mohammad A.W."/>
            <person name="Gnirke A."/>
            <person name="Yurkov A.M."/>
            <person name="Nowrousian M."/>
            <person name="Sun S."/>
            <person name="Cuomo C.A."/>
            <person name="Heitman J."/>
        </authorList>
    </citation>
    <scope>NUCLEOTIDE SEQUENCE [LARGE SCALE GENOMIC DNA]</scope>
    <source>
        <strain evidence="2 3">PYCC6329</strain>
    </source>
</reference>
<protein>
    <submittedName>
        <fullName evidence="2">Uncharacterized protein</fullName>
    </submittedName>
</protein>
<dbReference type="AlphaFoldDB" id="A0AAX4KHN1"/>
<dbReference type="Proteomes" id="UP001358614">
    <property type="component" value="Chromosome 1"/>
</dbReference>
<evidence type="ECO:0000256" key="1">
    <source>
        <dbReference type="SAM" id="MobiDB-lite"/>
    </source>
</evidence>
<sequence length="587" mass="67077">MSIPIRSARALDVSSAGSSAGIGHSCDCSASSNDDTSHRQHSSNNPAARQDDIFPDNYSTKGIDISRTAAVSSEHEKWVQKHCHKRLDEGSLDPSEGVFDNLPYSRIEAHLFYEDTACLPDAWSQRYEKTSNSMNTNLILLKEKDIEAGLKRCTISEEYTTQKGSRELLLKLSEFEEPNPKTNFTNNENCNLFPGTKIQHSFLQRNQLSPHTQKKKKEEGEGWIDPSKFYLRTLLDPFIRVNHFSQYDSHVEYIIRPGMHGIYTDPASYGGLCPKHQQCIMRTLKDSQPYISRSGDVYLELARATWKTAKMISSISNLSEQEQDEYLNKYIDQFGDYGTTPLYGTPNDYTDDEKPNADKGKHCMSSQAGVGMIDNPKNEIIPQFSVSWANLKDYQDRKKELLNKMRLSNGNKGIRIDVQDTHQDFNTSRWGKTSTREIVRASEPYKRDRSNRFDPHRNVQDPSRRKWNTPIPYHLRSFGIVDPDDENHVRSISNACDQVENSEGEHDEDGSHPQAQGQAEHGTDYSDGSSSDQGDFYDDDEPRPYTHVQDEMVKTKKKARRAWRGYRRMIARDNKLRLKGAVKPAQN</sequence>
<feature type="region of interest" description="Disordered" evidence="1">
    <location>
        <begin position="27"/>
        <end position="56"/>
    </location>
</feature>
<dbReference type="RefSeq" id="XP_066083022.1">
    <property type="nucleotide sequence ID" value="XM_066226925.1"/>
</dbReference>
<feature type="region of interest" description="Disordered" evidence="1">
    <location>
        <begin position="499"/>
        <end position="561"/>
    </location>
</feature>
<gene>
    <name evidence="2" type="ORF">V865_003126</name>
</gene>
<organism evidence="2 3">
    <name type="scientific">Kwoniella europaea PYCC6329</name>
    <dbReference type="NCBI Taxonomy" id="1423913"/>
    <lineage>
        <taxon>Eukaryota</taxon>
        <taxon>Fungi</taxon>
        <taxon>Dikarya</taxon>
        <taxon>Basidiomycota</taxon>
        <taxon>Agaricomycotina</taxon>
        <taxon>Tremellomycetes</taxon>
        <taxon>Tremellales</taxon>
        <taxon>Cryptococcaceae</taxon>
        <taxon>Kwoniella</taxon>
    </lineage>
</organism>
<evidence type="ECO:0000313" key="2">
    <source>
        <dbReference type="EMBL" id="WWD05055.1"/>
    </source>
</evidence>
<dbReference type="GeneID" id="91101930"/>
<evidence type="ECO:0000313" key="3">
    <source>
        <dbReference type="Proteomes" id="UP001358614"/>
    </source>
</evidence>
<name>A0AAX4KHN1_9TREE</name>
<feature type="compositionally biased region" description="Basic and acidic residues" evidence="1">
    <location>
        <begin position="542"/>
        <end position="554"/>
    </location>
</feature>
<keyword evidence="3" id="KW-1185">Reference proteome</keyword>
<dbReference type="EMBL" id="CP144089">
    <property type="protein sequence ID" value="WWD05055.1"/>
    <property type="molecule type" value="Genomic_DNA"/>
</dbReference>
<dbReference type="KEGG" id="ker:91101930"/>
<feature type="compositionally biased region" description="Basic and acidic residues" evidence="1">
    <location>
        <begin position="440"/>
        <end position="464"/>
    </location>
</feature>
<proteinExistence type="predicted"/>
<accession>A0AAX4KHN1</accession>